<proteinExistence type="predicted"/>
<accession>A0AAJ7L2G0</accession>
<feature type="compositionally biased region" description="Basic and acidic residues" evidence="2">
    <location>
        <begin position="150"/>
        <end position="166"/>
    </location>
</feature>
<reference evidence="4" key="1">
    <citation type="submission" date="2025-08" db="UniProtKB">
        <authorList>
            <consortium name="RefSeq"/>
        </authorList>
    </citation>
    <scope>IDENTIFICATION</scope>
</reference>
<organism evidence="3 4">
    <name type="scientific">Galendromus occidentalis</name>
    <name type="common">western predatory mite</name>
    <dbReference type="NCBI Taxonomy" id="34638"/>
    <lineage>
        <taxon>Eukaryota</taxon>
        <taxon>Metazoa</taxon>
        <taxon>Ecdysozoa</taxon>
        <taxon>Arthropoda</taxon>
        <taxon>Chelicerata</taxon>
        <taxon>Arachnida</taxon>
        <taxon>Acari</taxon>
        <taxon>Parasitiformes</taxon>
        <taxon>Mesostigmata</taxon>
        <taxon>Gamasina</taxon>
        <taxon>Phytoseioidea</taxon>
        <taxon>Phytoseiidae</taxon>
        <taxon>Typhlodrominae</taxon>
        <taxon>Galendromus</taxon>
    </lineage>
</organism>
<dbReference type="GeneID" id="108863707"/>
<keyword evidence="1" id="KW-0175">Coiled coil</keyword>
<name>A0AAJ7L2G0_9ACAR</name>
<evidence type="ECO:0000313" key="3">
    <source>
        <dbReference type="Proteomes" id="UP000694867"/>
    </source>
</evidence>
<gene>
    <name evidence="4" type="primary">LOC108863707</name>
</gene>
<feature type="region of interest" description="Disordered" evidence="2">
    <location>
        <begin position="1"/>
        <end position="33"/>
    </location>
</feature>
<evidence type="ECO:0000256" key="2">
    <source>
        <dbReference type="SAM" id="MobiDB-lite"/>
    </source>
</evidence>
<feature type="coiled-coil region" evidence="1">
    <location>
        <begin position="39"/>
        <end position="66"/>
    </location>
</feature>
<dbReference type="AlphaFoldDB" id="A0AAJ7L2G0"/>
<dbReference type="KEGG" id="goe:108863707"/>
<evidence type="ECO:0000256" key="1">
    <source>
        <dbReference type="SAM" id="Coils"/>
    </source>
</evidence>
<dbReference type="Proteomes" id="UP000694867">
    <property type="component" value="Unplaced"/>
</dbReference>
<feature type="region of interest" description="Disordered" evidence="2">
    <location>
        <begin position="68"/>
        <end position="130"/>
    </location>
</feature>
<keyword evidence="3" id="KW-1185">Reference proteome</keyword>
<dbReference type="RefSeq" id="XP_018493729.1">
    <property type="nucleotide sequence ID" value="XM_018638213.1"/>
</dbReference>
<evidence type="ECO:0000313" key="4">
    <source>
        <dbReference type="RefSeq" id="XP_018493729.1"/>
    </source>
</evidence>
<feature type="region of interest" description="Disordered" evidence="2">
    <location>
        <begin position="150"/>
        <end position="191"/>
    </location>
</feature>
<protein>
    <submittedName>
        <fullName evidence="4">Uncharacterized protein LOC108863707</fullName>
    </submittedName>
</protein>
<sequence length="297" mass="32871">MVKVQPMRRSANREGPSPSTPEKSIGDSGASETVSPEFLKKLAGSIESAQKMLAELLQKQDQLLSTGGTLTRERCRSEEQPESASLEPVESAPDSGVCELFGRTETPRRRRRQVSSSSEGLSHSADCQDLMRLSADKRPKIEMVGEELTAHSEAARRSVDTPERSIRLMGSRGDGSDGSGSDLTPFGGKTVPDQALEVSTARSEVDETYDIICPEETTILEGAPKSSKRIRSSAEIHKLLVHINLGHFPRKQTDFWVWHQRKVDGIFHREWVKSFYKSRGMAYLNLKSGTTLAFPLQ</sequence>